<evidence type="ECO:0000256" key="2">
    <source>
        <dbReference type="SAM" id="Phobius"/>
    </source>
</evidence>
<comment type="similarity">
    <text evidence="1">Belongs to the protein kinase superfamily. ADCK protein kinase family.</text>
</comment>
<feature type="transmembrane region" description="Helical" evidence="2">
    <location>
        <begin position="168"/>
        <end position="188"/>
    </location>
</feature>
<dbReference type="InterPro" id="IPR004147">
    <property type="entry name" value="ABC1_dom"/>
</dbReference>
<dbReference type="CDD" id="cd13971">
    <property type="entry name" value="ADCK2-like"/>
    <property type="match status" value="1"/>
</dbReference>
<feature type="transmembrane region" description="Helical" evidence="2">
    <location>
        <begin position="355"/>
        <end position="374"/>
    </location>
</feature>
<dbReference type="PANTHER" id="PTHR45890">
    <property type="entry name" value="AARF DOMAIN CONTAINING KINASE 2 (PREDICTED)"/>
    <property type="match status" value="1"/>
</dbReference>
<proteinExistence type="inferred from homology"/>
<dbReference type="SUPFAM" id="SSF56112">
    <property type="entry name" value="Protein kinase-like (PK-like)"/>
    <property type="match status" value="1"/>
</dbReference>
<dbReference type="PANTHER" id="PTHR45890:SF1">
    <property type="entry name" value="AARF DOMAIN CONTAINING KINASE 2"/>
    <property type="match status" value="1"/>
</dbReference>
<dbReference type="Pfam" id="PF03109">
    <property type="entry name" value="ABC1"/>
    <property type="match status" value="2"/>
</dbReference>
<dbReference type="AlphaFoldDB" id="A0A0D2XHN9"/>
<dbReference type="GO" id="GO:0005739">
    <property type="term" value="C:mitochondrion"/>
    <property type="evidence" value="ECO:0007669"/>
    <property type="project" value="TreeGrafter"/>
</dbReference>
<evidence type="ECO:0000259" key="3">
    <source>
        <dbReference type="Pfam" id="PF03109"/>
    </source>
</evidence>
<reference evidence="4" key="2">
    <citation type="submission" date="2025-08" db="UniProtKB">
        <authorList>
            <consortium name="EnsemblFungi"/>
        </authorList>
    </citation>
    <scope>IDENTIFICATION</scope>
    <source>
        <strain evidence="4">4287 / CBS 123668 / FGSC 9935 / NRRL 34936</strain>
    </source>
</reference>
<evidence type="ECO:0000256" key="1">
    <source>
        <dbReference type="ARBA" id="ARBA00009670"/>
    </source>
</evidence>
<reference evidence="5" key="1">
    <citation type="journal article" date="2012" name="Mol. Plant Microbe Interact.">
        <title>A highly conserved effector in Fusarium oxysporum is required for full virulence on Arabidopsis.</title>
        <authorList>
            <person name="Thatcher L.F."/>
            <person name="Gardiner D.M."/>
            <person name="Kazan K."/>
            <person name="Manners J."/>
        </authorList>
    </citation>
    <scope>NUCLEOTIDE SEQUENCE [LARGE SCALE GENOMIC DNA]</scope>
    <source>
        <strain evidence="5">Fo5176</strain>
    </source>
</reference>
<name>A0A0D2XHN9_FUSOF</name>
<protein>
    <recommendedName>
        <fullName evidence="3">ABC1 atypical kinase-like domain-containing protein</fullName>
    </recommendedName>
</protein>
<evidence type="ECO:0000313" key="4">
    <source>
        <dbReference type="EnsemblFungi" id="FOXG_03437P0"/>
    </source>
</evidence>
<sequence length="707" mass="79906">MAEIFLMIPFRFISVRKDTVGTNFKDTPPSEMRACSFIGRLFVHPGFRTYPNVNSHARFTIASLGRRFAFQSPRGPRFTQWSKGAPKRIALRASGGAAALGTAAFVELSQQENGNDQETGEKRMLEVSRAEVKKGVSADSHGLSRLGERIKYLIDLLIIEPVCTGFRFLQLVVIFVPVIITIPAIYFGKRQPDRDNERSGTLWWYGFLVNEMELAGPAFIKLGQWAASRTDIFPTEMCEIMSKLHSNAPAHSLHATRVTVEAAFGGRRFEDIFDEFQEKPLGVGAIAQVYKAKLKPGLAKPEEADLHDSYPLAQNVKRNVDTVLKSSPQRVPSSYVAVKVLHPYVERTVRRDLRIMGFFASLLNLIPTIEWLSLPDEVAQFGEMMKLQLDLRIEAANLATFRKNFKDRSTAWFPYPHTEYTTRNVLIEEYAQGIPLADFMENGGGVFQHDIADEGLDAFLRMLLLDNFVHADLHPGNIMVRFYQSAHPELRLRKTMTKAHPDEKDDVTEQVLERLRPYRHRKDPKAWEAELAKIDAEGFRPQLIFIDTGLVTELNAVNRENFLDLFRAVAEFDGYKAGHLMCERCRQPDAVLDKEVFALKMQHLVLGVKSRTLALGNVKIGDILQEVLSMVRNHHVRLEGDFVNVVISILLLEGIGRSLNPDVDLLSSSLPILRQLSAQSGAARRFMQASIEDVERCVKYDQLSPNV</sequence>
<accession>A0A0D2XHN9</accession>
<feature type="domain" description="ABC1 atypical kinase-like" evidence="3">
    <location>
        <begin position="334"/>
        <end position="481"/>
    </location>
</feature>
<dbReference type="InterPro" id="IPR052402">
    <property type="entry name" value="ADCK_kinase"/>
</dbReference>
<dbReference type="STRING" id="426428.A0A0D2XHN9"/>
<keyword evidence="2" id="KW-0472">Membrane</keyword>
<dbReference type="EnsemblFungi" id="FOXG_03437T0">
    <property type="protein sequence ID" value="FOXG_03437P0"/>
    <property type="gene ID" value="FOXG_03437"/>
</dbReference>
<dbReference type="InterPro" id="IPR044095">
    <property type="entry name" value="ADCK2_dom"/>
</dbReference>
<dbReference type="Proteomes" id="UP000002489">
    <property type="component" value="Unassembled WGS sequence"/>
</dbReference>
<evidence type="ECO:0000313" key="5">
    <source>
        <dbReference type="Proteomes" id="UP000002489"/>
    </source>
</evidence>
<keyword evidence="2" id="KW-0812">Transmembrane</keyword>
<keyword evidence="2" id="KW-1133">Transmembrane helix</keyword>
<feature type="domain" description="ABC1 atypical kinase-like" evidence="3">
    <location>
        <begin position="243"/>
        <end position="297"/>
    </location>
</feature>
<dbReference type="InterPro" id="IPR011009">
    <property type="entry name" value="Kinase-like_dom_sf"/>
</dbReference>
<organism evidence="4 5">
    <name type="scientific">Fusarium oxysporum (strain Fo5176)</name>
    <name type="common">Fusarium vascular wilt</name>
    <dbReference type="NCBI Taxonomy" id="660025"/>
    <lineage>
        <taxon>Eukaryota</taxon>
        <taxon>Fungi</taxon>
        <taxon>Dikarya</taxon>
        <taxon>Ascomycota</taxon>
        <taxon>Pezizomycotina</taxon>
        <taxon>Sordariomycetes</taxon>
        <taxon>Hypocreomycetidae</taxon>
        <taxon>Hypocreales</taxon>
        <taxon>Nectriaceae</taxon>
        <taxon>Fusarium</taxon>
        <taxon>Fusarium oxysporum species complex</taxon>
    </lineage>
</organism>